<evidence type="ECO:0000313" key="4">
    <source>
        <dbReference type="Proteomes" id="UP000596902"/>
    </source>
</evidence>
<gene>
    <name evidence="3" type="ORF">GT037_002003</name>
</gene>
<accession>A0A8H7BF01</accession>
<keyword evidence="4" id="KW-1185">Reference proteome</keyword>
<keyword evidence="1" id="KW-0479">Metal-binding</keyword>
<dbReference type="Gene3D" id="3.30.40.10">
    <property type="entry name" value="Zinc/RING finger domain, C3HC4 (zinc finger)"/>
    <property type="match status" value="1"/>
</dbReference>
<dbReference type="OrthoDB" id="8062037at2759"/>
<keyword evidence="1" id="KW-0863">Zinc-finger</keyword>
<comment type="caution">
    <text evidence="3">The sequence shown here is derived from an EMBL/GenBank/DDBJ whole genome shotgun (WGS) entry which is preliminary data.</text>
</comment>
<dbReference type="EMBL" id="JAAABM010000002">
    <property type="protein sequence ID" value="KAF7680352.1"/>
    <property type="molecule type" value="Genomic_DNA"/>
</dbReference>
<dbReference type="SUPFAM" id="SSF57850">
    <property type="entry name" value="RING/U-box"/>
    <property type="match status" value="1"/>
</dbReference>
<protein>
    <recommendedName>
        <fullName evidence="2">RING-type domain-containing protein</fullName>
    </recommendedName>
</protein>
<dbReference type="GeneID" id="62200228"/>
<dbReference type="InterPro" id="IPR013083">
    <property type="entry name" value="Znf_RING/FYVE/PHD"/>
</dbReference>
<proteinExistence type="predicted"/>
<dbReference type="AlphaFoldDB" id="A0A8H7BF01"/>
<dbReference type="GO" id="GO:0008270">
    <property type="term" value="F:zinc ion binding"/>
    <property type="evidence" value="ECO:0007669"/>
    <property type="project" value="UniProtKB-KW"/>
</dbReference>
<dbReference type="InterPro" id="IPR001841">
    <property type="entry name" value="Znf_RING"/>
</dbReference>
<dbReference type="CDD" id="cd16448">
    <property type="entry name" value="RING-H2"/>
    <property type="match status" value="1"/>
</dbReference>
<feature type="domain" description="RING-type" evidence="2">
    <location>
        <begin position="234"/>
        <end position="295"/>
    </location>
</feature>
<name>A0A8H7BF01_9PLEO</name>
<evidence type="ECO:0000256" key="1">
    <source>
        <dbReference type="PROSITE-ProRule" id="PRU00175"/>
    </source>
</evidence>
<reference evidence="3" key="2">
    <citation type="submission" date="2020-08" db="EMBL/GenBank/DDBJ databases">
        <title>Draft Genome Sequence of Cumin Blight Pathogen Alternaria burnsii.</title>
        <authorList>
            <person name="Feng Z."/>
        </authorList>
    </citation>
    <scope>NUCLEOTIDE SEQUENCE</scope>
    <source>
        <strain evidence="3">CBS107.38</strain>
    </source>
</reference>
<evidence type="ECO:0000313" key="3">
    <source>
        <dbReference type="EMBL" id="KAF7680352.1"/>
    </source>
</evidence>
<dbReference type="PROSITE" id="PS50089">
    <property type="entry name" value="ZF_RING_2"/>
    <property type="match status" value="1"/>
</dbReference>
<dbReference type="Proteomes" id="UP000596902">
    <property type="component" value="Unassembled WGS sequence"/>
</dbReference>
<evidence type="ECO:0000259" key="2">
    <source>
        <dbReference type="PROSITE" id="PS50089"/>
    </source>
</evidence>
<reference evidence="3" key="1">
    <citation type="submission" date="2020-01" db="EMBL/GenBank/DDBJ databases">
        <authorList>
            <person name="Feng Z.H.Z."/>
        </authorList>
    </citation>
    <scope>NUCLEOTIDE SEQUENCE</scope>
    <source>
        <strain evidence="3">CBS107.38</strain>
    </source>
</reference>
<organism evidence="3 4">
    <name type="scientific">Alternaria burnsii</name>
    <dbReference type="NCBI Taxonomy" id="1187904"/>
    <lineage>
        <taxon>Eukaryota</taxon>
        <taxon>Fungi</taxon>
        <taxon>Dikarya</taxon>
        <taxon>Ascomycota</taxon>
        <taxon>Pezizomycotina</taxon>
        <taxon>Dothideomycetes</taxon>
        <taxon>Pleosporomycetidae</taxon>
        <taxon>Pleosporales</taxon>
        <taxon>Pleosporineae</taxon>
        <taxon>Pleosporaceae</taxon>
        <taxon>Alternaria</taxon>
        <taxon>Alternaria sect. Alternaria</taxon>
    </lineage>
</organism>
<dbReference type="RefSeq" id="XP_038790342.1">
    <property type="nucleotide sequence ID" value="XM_038927050.1"/>
</dbReference>
<sequence>MASESDDSVPLISHAPASAAVYRDVCSRIRSLRDLRKFGQGQKSSESAFPQGPVELRKLEQQHFPSPLHASRLASMSDVETDKEAEAARIWLLGMLESQNRFMSRQHELGMFRRAIEKQLKGRQEEWSDLERLYMALTDRDFASPLERLRAAFMVVFHLNYVERQGDVIGAGAKLTERLQHASGMDAELFETREGIFERTQFMEVDHFACAIPLSLLTRTADNTSIVDDNAGCCPICQTSYTSLADRPIEELLTDYPVRIKHCGHIVGKACLEQWMRTPKIEEAKYPYRTCPHCRIKIEGVKPPPVPEGLLDHLKTNRRAMETGRELMYGYDMNPEERLSAVTACMSEEISCIQLLSKLEWTEDQRKDKRILEDKLAGLRNERWAWGFRGDNIWAKLRAEWMDSGVIRKG</sequence>
<keyword evidence="1" id="KW-0862">Zinc</keyword>